<dbReference type="Gene3D" id="3.40.50.850">
    <property type="entry name" value="Isochorismatase-like"/>
    <property type="match status" value="1"/>
</dbReference>
<dbReference type="eggNOG" id="COG1335">
    <property type="taxonomic scope" value="Bacteria"/>
</dbReference>
<dbReference type="AlphaFoldDB" id="A0A086AAE3"/>
<dbReference type="InterPro" id="IPR050272">
    <property type="entry name" value="Isochorismatase-like_hydrls"/>
</dbReference>
<keyword evidence="1 4" id="KW-0378">Hydrolase</keyword>
<evidence type="ECO:0000259" key="2">
    <source>
        <dbReference type="Pfam" id="PF00857"/>
    </source>
</evidence>
<dbReference type="RefSeq" id="WP_035625099.1">
    <property type="nucleotide sequence ID" value="NZ_JBEWQG010000049.1"/>
</dbReference>
<protein>
    <submittedName>
        <fullName evidence="4">Cysteine hydrolase</fullName>
    </submittedName>
    <submittedName>
        <fullName evidence="3">Isochorismatase</fullName>
    </submittedName>
</protein>
<dbReference type="SUPFAM" id="SSF52499">
    <property type="entry name" value="Isochorismatase-like hydrolases"/>
    <property type="match status" value="1"/>
</dbReference>
<dbReference type="CDD" id="cd01014">
    <property type="entry name" value="nicotinamidase_related"/>
    <property type="match status" value="1"/>
</dbReference>
<dbReference type="InterPro" id="IPR036380">
    <property type="entry name" value="Isochorismatase-like_sf"/>
</dbReference>
<dbReference type="EMBL" id="JPRM01000028">
    <property type="protein sequence ID" value="KFF13657.1"/>
    <property type="molecule type" value="Genomic_DNA"/>
</dbReference>
<organism evidence="3 5">
    <name type="scientific">Flavobacterium hydatis</name>
    <name type="common">Cytophaga aquatilis</name>
    <dbReference type="NCBI Taxonomy" id="991"/>
    <lineage>
        <taxon>Bacteria</taxon>
        <taxon>Pseudomonadati</taxon>
        <taxon>Bacteroidota</taxon>
        <taxon>Flavobacteriia</taxon>
        <taxon>Flavobacteriales</taxon>
        <taxon>Flavobacteriaceae</taxon>
        <taxon>Flavobacterium</taxon>
    </lineage>
</organism>
<comment type="caution">
    <text evidence="3">The sequence shown here is derived from an EMBL/GenBank/DDBJ whole genome shotgun (WGS) entry which is preliminary data.</text>
</comment>
<dbReference type="Proteomes" id="UP000198424">
    <property type="component" value="Unassembled WGS sequence"/>
</dbReference>
<evidence type="ECO:0000313" key="5">
    <source>
        <dbReference type="Proteomes" id="UP000028712"/>
    </source>
</evidence>
<feature type="domain" description="Isochorismatase-like" evidence="2">
    <location>
        <begin position="4"/>
        <end position="144"/>
    </location>
</feature>
<reference evidence="4 6" key="2">
    <citation type="submission" date="2016-11" db="EMBL/GenBank/DDBJ databases">
        <title>Whole genomes of Flavobacteriaceae.</title>
        <authorList>
            <person name="Stine C."/>
            <person name="Li C."/>
            <person name="Tadesse D."/>
        </authorList>
    </citation>
    <scope>NUCLEOTIDE SEQUENCE [LARGE SCALE GENOMIC DNA]</scope>
    <source>
        <strain evidence="4 6">ATCC 29551</strain>
    </source>
</reference>
<reference evidence="3 5" key="1">
    <citation type="submission" date="2014-07" db="EMBL/GenBank/DDBJ databases">
        <title>Genome of Flavobacterium hydatis DSM 2063.</title>
        <authorList>
            <person name="Pipes S.E."/>
            <person name="Stropko S.J."/>
            <person name="Newman J.D."/>
        </authorList>
    </citation>
    <scope>NUCLEOTIDE SEQUENCE [LARGE SCALE GENOMIC DNA]</scope>
    <source>
        <strain evidence="3 5">DSM 2063</strain>
    </source>
</reference>
<proteinExistence type="predicted"/>
<dbReference type="OrthoDB" id="9791276at2"/>
<evidence type="ECO:0000313" key="6">
    <source>
        <dbReference type="Proteomes" id="UP000198424"/>
    </source>
</evidence>
<gene>
    <name evidence="4" type="ORF">B0A62_19765</name>
    <name evidence="3" type="ORF">IW20_17735</name>
</gene>
<dbReference type="InterPro" id="IPR000868">
    <property type="entry name" value="Isochorismatase-like_dom"/>
</dbReference>
<dbReference type="Pfam" id="PF00857">
    <property type="entry name" value="Isochorismatase"/>
    <property type="match status" value="1"/>
</dbReference>
<sequence length="184" mass="20657">MKKALVLIDIQNDYFDNGNHVLYQPEIASGNAKKILEYSRENKIDIIHIQHLSMNQGADFFLPDTKGAEIHKDVTPINEEKVIVKHYPNSFRDTELHQYLTEKGITELLICGMMTDVCVATTVRAAMDLGYTTTVIGDACATEDRMLYGKTIPAKQIHESYLAGLTALGNLYATVLTTQEYLDK</sequence>
<accession>A0A086AAE3</accession>
<dbReference type="PANTHER" id="PTHR43540:SF1">
    <property type="entry name" value="ISOCHORISMATASE HYDROLASE"/>
    <property type="match status" value="1"/>
</dbReference>
<name>A0A086AAE3_FLAHY</name>
<evidence type="ECO:0000313" key="4">
    <source>
        <dbReference type="EMBL" id="OXA90311.1"/>
    </source>
</evidence>
<dbReference type="PANTHER" id="PTHR43540">
    <property type="entry name" value="PEROXYUREIDOACRYLATE/UREIDOACRYLATE AMIDOHYDROLASE-RELATED"/>
    <property type="match status" value="1"/>
</dbReference>
<evidence type="ECO:0000313" key="3">
    <source>
        <dbReference type="EMBL" id="KFF13657.1"/>
    </source>
</evidence>
<keyword evidence="6" id="KW-1185">Reference proteome</keyword>
<dbReference type="EMBL" id="MUGY01000028">
    <property type="protein sequence ID" value="OXA90311.1"/>
    <property type="molecule type" value="Genomic_DNA"/>
</dbReference>
<dbReference type="Proteomes" id="UP000028712">
    <property type="component" value="Unassembled WGS sequence"/>
</dbReference>
<dbReference type="STRING" id="991.IW20_17735"/>
<evidence type="ECO:0000256" key="1">
    <source>
        <dbReference type="ARBA" id="ARBA00022801"/>
    </source>
</evidence>
<dbReference type="GO" id="GO:0016787">
    <property type="term" value="F:hydrolase activity"/>
    <property type="evidence" value="ECO:0007669"/>
    <property type="project" value="UniProtKB-KW"/>
</dbReference>